<evidence type="ECO:0000256" key="6">
    <source>
        <dbReference type="ARBA" id="ARBA00023098"/>
    </source>
</evidence>
<evidence type="ECO:0000256" key="7">
    <source>
        <dbReference type="ARBA" id="ARBA00023160"/>
    </source>
</evidence>
<evidence type="ECO:0000313" key="11">
    <source>
        <dbReference type="Proteomes" id="UP000001477"/>
    </source>
</evidence>
<evidence type="ECO:0000313" key="10">
    <source>
        <dbReference type="EMBL" id="ACR74493.1"/>
    </source>
</evidence>
<organism evidence="10 11">
    <name type="scientific">Agathobacter rectalis (strain ATCC 33656 / DSM 3377 / JCM 17463 / KCTC 5835 / VPI 0990)</name>
    <name type="common">Eubacterium rectale</name>
    <dbReference type="NCBI Taxonomy" id="515619"/>
    <lineage>
        <taxon>Bacteria</taxon>
        <taxon>Bacillati</taxon>
        <taxon>Bacillota</taxon>
        <taxon>Clostridia</taxon>
        <taxon>Lachnospirales</taxon>
        <taxon>Lachnospiraceae</taxon>
        <taxon>Agathobacter</taxon>
    </lineage>
</organism>
<dbReference type="InterPro" id="IPR002864">
    <property type="entry name" value="Acyl-ACP_thioesterase_NHD"/>
</dbReference>
<gene>
    <name evidence="10" type="ordered locus">EUBREC_0707</name>
</gene>
<reference evidence="10 11" key="1">
    <citation type="journal article" date="2009" name="Proc. Natl. Acad. Sci. U.S.A.">
        <title>Characterizing a model human gut microbiota composed of members of its two dominant bacterial phyla.</title>
        <authorList>
            <person name="Mahowald M.A."/>
            <person name="Rey F.E."/>
            <person name="Seedorf H."/>
            <person name="Turnbaugh P.J."/>
            <person name="Fulton R.S."/>
            <person name="Wollam A."/>
            <person name="Shah N."/>
            <person name="Wang C."/>
            <person name="Magrini V."/>
            <person name="Wilson R.K."/>
            <person name="Cantarel B.L."/>
            <person name="Coutinho P.M."/>
            <person name="Henrissat B."/>
            <person name="Crock L.W."/>
            <person name="Russell A."/>
            <person name="Verberkmoes N.C."/>
            <person name="Hettich R.L."/>
            <person name="Gordon J.I."/>
        </authorList>
    </citation>
    <scope>NUCLEOTIDE SEQUENCE [LARGE SCALE GENOMIC DNA]</scope>
    <source>
        <strain evidence="11">ATCC 33656 / DSM 3377 / JCM 17463 / KCTC 5835 / LMG 30912 / VPI 0990</strain>
    </source>
</reference>
<accession>C4ZEH7</accession>
<evidence type="ECO:0000256" key="4">
    <source>
        <dbReference type="ARBA" id="ARBA00022832"/>
    </source>
</evidence>
<dbReference type="STRING" id="515619.EUBREC_0707"/>
<keyword evidence="2" id="KW-0444">Lipid biosynthesis</keyword>
<keyword evidence="5" id="KW-0809">Transit peptide</keyword>
<feature type="domain" description="Acyl-ACP thioesterase-like C-terminal" evidence="9">
    <location>
        <begin position="113"/>
        <end position="169"/>
    </location>
</feature>
<dbReference type="InterPro" id="IPR045023">
    <property type="entry name" value="FATA/B"/>
</dbReference>
<protein>
    <submittedName>
        <fullName evidence="10">Predicted acyl-acyl carrier protein thioesterase</fullName>
    </submittedName>
</protein>
<evidence type="ECO:0000259" key="9">
    <source>
        <dbReference type="Pfam" id="PF20791"/>
    </source>
</evidence>
<dbReference type="GO" id="GO:0000036">
    <property type="term" value="F:acyl carrier activity"/>
    <property type="evidence" value="ECO:0007669"/>
    <property type="project" value="TreeGrafter"/>
</dbReference>
<dbReference type="AlphaFoldDB" id="C4ZEH7"/>
<evidence type="ECO:0000256" key="1">
    <source>
        <dbReference type="ARBA" id="ARBA00006500"/>
    </source>
</evidence>
<evidence type="ECO:0000256" key="3">
    <source>
        <dbReference type="ARBA" id="ARBA00022801"/>
    </source>
</evidence>
<dbReference type="KEGG" id="ere:EUBREC_0707"/>
<keyword evidence="7" id="KW-0275">Fatty acid biosynthesis</keyword>
<evidence type="ECO:0000256" key="5">
    <source>
        <dbReference type="ARBA" id="ARBA00022946"/>
    </source>
</evidence>
<evidence type="ECO:0000256" key="2">
    <source>
        <dbReference type="ARBA" id="ARBA00022516"/>
    </source>
</evidence>
<dbReference type="PANTHER" id="PTHR31727:SF6">
    <property type="entry name" value="OLEOYL-ACYL CARRIER PROTEIN THIOESTERASE 1, CHLOROPLASTIC"/>
    <property type="match status" value="1"/>
</dbReference>
<comment type="similarity">
    <text evidence="1">Belongs to the acyl-ACP thioesterase family.</text>
</comment>
<dbReference type="SUPFAM" id="SSF54637">
    <property type="entry name" value="Thioesterase/thiol ester dehydrase-isomerase"/>
    <property type="match status" value="2"/>
</dbReference>
<dbReference type="Proteomes" id="UP000001477">
    <property type="component" value="Chromosome"/>
</dbReference>
<dbReference type="InterPro" id="IPR029069">
    <property type="entry name" value="HotDog_dom_sf"/>
</dbReference>
<dbReference type="GO" id="GO:0016297">
    <property type="term" value="F:fatty acyl-[ACP] hydrolase activity"/>
    <property type="evidence" value="ECO:0007669"/>
    <property type="project" value="InterPro"/>
</dbReference>
<dbReference type="PaxDb" id="515619-EUBREC_0707"/>
<dbReference type="PANTHER" id="PTHR31727">
    <property type="entry name" value="OLEOYL-ACYL CARRIER PROTEIN THIOESTERASE 1, CHLOROPLASTIC"/>
    <property type="match status" value="1"/>
</dbReference>
<dbReference type="InterPro" id="IPR049427">
    <property type="entry name" value="Acyl-ACP_TE_C"/>
</dbReference>
<proteinExistence type="inferred from homology"/>
<dbReference type="Gene3D" id="3.10.129.10">
    <property type="entry name" value="Hotdog Thioesterase"/>
    <property type="match status" value="1"/>
</dbReference>
<keyword evidence="6" id="KW-0443">Lipid metabolism</keyword>
<sequence length="200" mass="22914">MGIRFLADNHIAWVLSSWQICINRLPLLNEQVKISTWAYGMKAFYGYRNFTLEDAGGSTLAYANSVWVLVDTRTGRPVKVPQEFADTYGLEPQLEMECAKRKLHIPDDMEKKGEIVVPQFFIDSNHHMNNEKYVMLAQQLLPNDFEISELRVEYRKEAKLGDTVISYVKYTSKSVTVVLADTDKKPYSVVEFLSKPVPGK</sequence>
<keyword evidence="4" id="KW-0276">Fatty acid metabolism</keyword>
<feature type="domain" description="Acyl-ACP thioesterase N-terminal hotdog" evidence="8">
    <location>
        <begin position="3"/>
        <end position="88"/>
    </location>
</feature>
<dbReference type="HOGENOM" id="CLU_045466_2_1_9"/>
<evidence type="ECO:0000259" key="8">
    <source>
        <dbReference type="Pfam" id="PF01643"/>
    </source>
</evidence>
<dbReference type="Pfam" id="PF01643">
    <property type="entry name" value="Acyl-ACP_TE"/>
    <property type="match status" value="1"/>
</dbReference>
<dbReference type="EMBL" id="CP001107">
    <property type="protein sequence ID" value="ACR74493.1"/>
    <property type="molecule type" value="Genomic_DNA"/>
</dbReference>
<dbReference type="Pfam" id="PF20791">
    <property type="entry name" value="Acyl-ACP_TE_C"/>
    <property type="match status" value="1"/>
</dbReference>
<name>C4ZEH7_AGARV</name>
<keyword evidence="3" id="KW-0378">Hydrolase</keyword>